<dbReference type="Gene3D" id="1.10.575.10">
    <property type="entry name" value="P1 Nuclease"/>
    <property type="match status" value="1"/>
</dbReference>
<dbReference type="RefSeq" id="WP_055204062.1">
    <property type="nucleotide sequence ID" value="NZ_DAWDXQ010000017.1"/>
</dbReference>
<dbReference type="GO" id="GO:0004519">
    <property type="term" value="F:endonuclease activity"/>
    <property type="evidence" value="ECO:0007669"/>
    <property type="project" value="UniProtKB-KW"/>
</dbReference>
<dbReference type="PANTHER" id="PTHR33146:SF26">
    <property type="entry name" value="ENDONUCLEASE 4"/>
    <property type="match status" value="1"/>
</dbReference>
<evidence type="ECO:0000313" key="8">
    <source>
        <dbReference type="EMBL" id="MCQ5083133.1"/>
    </source>
</evidence>
<comment type="caution">
    <text evidence="8">The sequence shown here is derived from an EMBL/GenBank/DDBJ whole genome shotgun (WGS) entry which is preliminary data.</text>
</comment>
<dbReference type="GO" id="GO:0006308">
    <property type="term" value="P:DNA catabolic process"/>
    <property type="evidence" value="ECO:0007669"/>
    <property type="project" value="InterPro"/>
</dbReference>
<dbReference type="Proteomes" id="UP001205035">
    <property type="component" value="Unassembled WGS sequence"/>
</dbReference>
<dbReference type="GO" id="GO:0003676">
    <property type="term" value="F:nucleic acid binding"/>
    <property type="evidence" value="ECO:0007669"/>
    <property type="project" value="InterPro"/>
</dbReference>
<organism evidence="8 9">
    <name type="scientific">Alistipes onderdonkii</name>
    <dbReference type="NCBI Taxonomy" id="328813"/>
    <lineage>
        <taxon>Bacteria</taxon>
        <taxon>Pseudomonadati</taxon>
        <taxon>Bacteroidota</taxon>
        <taxon>Bacteroidia</taxon>
        <taxon>Bacteroidales</taxon>
        <taxon>Rikenellaceae</taxon>
        <taxon>Alistipes</taxon>
    </lineage>
</organism>
<evidence type="ECO:0000256" key="7">
    <source>
        <dbReference type="SAM" id="SignalP"/>
    </source>
</evidence>
<reference evidence="8" key="1">
    <citation type="submission" date="2022-06" db="EMBL/GenBank/DDBJ databases">
        <title>Isolation of gut microbiota from human fecal samples.</title>
        <authorList>
            <person name="Pamer E.G."/>
            <person name="Barat B."/>
            <person name="Waligurski E."/>
            <person name="Medina S."/>
            <person name="Paddock L."/>
            <person name="Mostad J."/>
        </authorList>
    </citation>
    <scope>NUCLEOTIDE SEQUENCE</scope>
    <source>
        <strain evidence="8">DFI.6.22</strain>
    </source>
</reference>
<keyword evidence="7" id="KW-0732">Signal</keyword>
<feature type="signal peptide" evidence="7">
    <location>
        <begin position="1"/>
        <end position="21"/>
    </location>
</feature>
<feature type="chain" id="PRO_5042502041" evidence="7">
    <location>
        <begin position="22"/>
        <end position="257"/>
    </location>
</feature>
<gene>
    <name evidence="8" type="ORF">NE651_09545</name>
</gene>
<dbReference type="PANTHER" id="PTHR33146">
    <property type="entry name" value="ENDONUCLEASE 4"/>
    <property type="match status" value="1"/>
</dbReference>
<evidence type="ECO:0000256" key="6">
    <source>
        <dbReference type="ARBA" id="ARBA00023180"/>
    </source>
</evidence>
<dbReference type="CDD" id="cd11010">
    <property type="entry name" value="S1-P1_nuclease"/>
    <property type="match status" value="1"/>
</dbReference>
<sequence>MKKSFLLLAAMLLCYCGTAFGWGKSGHDAIAYIAECNLTPKARKNIEKYLDGRSIVYYASWMDVYRHTPAYKVTSGWHGDTVDADGKYVPNAKGDAVQCIEEAIARLKDYRSLDDSTVLVSIKYLVHLVGDMHCPVHVKYPWYKNFKFDLNGRPSEFHSFWDSGVLDLNHRWGYVEYRHQLDRLTKKEIRAVTAGTPRDWLEESARDCRVIYEWTKPGQKFTKTEARDLLNTVHPFAEEQILKAGYRLAAVLNQLFG</sequence>
<keyword evidence="4" id="KW-0378">Hydrolase</keyword>
<dbReference type="InterPro" id="IPR008947">
    <property type="entry name" value="PLipase_C/P1_nuclease_dom_sf"/>
</dbReference>
<name>A0AAJ1FP44_9BACT</name>
<protein>
    <submittedName>
        <fullName evidence="8">S1/P1 nuclease</fullName>
    </submittedName>
</protein>
<evidence type="ECO:0000256" key="5">
    <source>
        <dbReference type="ARBA" id="ARBA00023157"/>
    </source>
</evidence>
<accession>A0AAJ1FP44</accession>
<keyword evidence="6" id="KW-0325">Glycoprotein</keyword>
<evidence type="ECO:0000256" key="1">
    <source>
        <dbReference type="ARBA" id="ARBA00022722"/>
    </source>
</evidence>
<keyword evidence="3" id="KW-0255">Endonuclease</keyword>
<dbReference type="EMBL" id="JANGBQ010000012">
    <property type="protein sequence ID" value="MCQ5083133.1"/>
    <property type="molecule type" value="Genomic_DNA"/>
</dbReference>
<evidence type="ECO:0000256" key="4">
    <source>
        <dbReference type="ARBA" id="ARBA00022801"/>
    </source>
</evidence>
<dbReference type="Pfam" id="PF02265">
    <property type="entry name" value="S1-P1_nuclease"/>
    <property type="match status" value="1"/>
</dbReference>
<keyword evidence="2" id="KW-0479">Metal-binding</keyword>
<keyword evidence="5" id="KW-1015">Disulfide bond</keyword>
<dbReference type="GO" id="GO:0046872">
    <property type="term" value="F:metal ion binding"/>
    <property type="evidence" value="ECO:0007669"/>
    <property type="project" value="UniProtKB-KW"/>
</dbReference>
<evidence type="ECO:0000313" key="9">
    <source>
        <dbReference type="Proteomes" id="UP001205035"/>
    </source>
</evidence>
<proteinExistence type="predicted"/>
<dbReference type="SUPFAM" id="SSF48537">
    <property type="entry name" value="Phospholipase C/P1 nuclease"/>
    <property type="match status" value="1"/>
</dbReference>
<dbReference type="GO" id="GO:0016788">
    <property type="term" value="F:hydrolase activity, acting on ester bonds"/>
    <property type="evidence" value="ECO:0007669"/>
    <property type="project" value="InterPro"/>
</dbReference>
<keyword evidence="1" id="KW-0540">Nuclease</keyword>
<dbReference type="AlphaFoldDB" id="A0AAJ1FP44"/>
<dbReference type="InterPro" id="IPR003154">
    <property type="entry name" value="S1/P1nuclease"/>
</dbReference>
<evidence type="ECO:0000256" key="2">
    <source>
        <dbReference type="ARBA" id="ARBA00022723"/>
    </source>
</evidence>
<evidence type="ECO:0000256" key="3">
    <source>
        <dbReference type="ARBA" id="ARBA00022759"/>
    </source>
</evidence>